<sequence>MPHEPVRLHAVTVRRGPRSVLHRTDAHFDAGTVTVVAGANGSGKSTLLEAVAGTLPTAEGRVSGTTPGRVAHVAQTVPDPGPPLTVRATVTMGRWGALPWWRPLGRRDRDLVDEQLHRLELADLADRPLAELSGGQRQRTLVATGLAQRAPVLLVDEPTAGVDARSLRLVLDALAAEAQRGVVVVHAAHEPAALASADRVLTLHDGGLH</sequence>
<dbReference type="EMBL" id="BAAAJX010000014">
    <property type="protein sequence ID" value="GAA1494118.1"/>
    <property type="molecule type" value="Genomic_DNA"/>
</dbReference>
<proteinExistence type="inferred from homology"/>
<dbReference type="PANTHER" id="PTHR42734">
    <property type="entry name" value="METAL TRANSPORT SYSTEM ATP-BINDING PROTEIN TM_0124-RELATED"/>
    <property type="match status" value="1"/>
</dbReference>
<dbReference type="SUPFAM" id="SSF52540">
    <property type="entry name" value="P-loop containing nucleoside triphosphate hydrolases"/>
    <property type="match status" value="1"/>
</dbReference>
<evidence type="ECO:0000256" key="4">
    <source>
        <dbReference type="ARBA" id="ARBA00022840"/>
    </source>
</evidence>
<comment type="caution">
    <text evidence="6">The sequence shown here is derived from an EMBL/GenBank/DDBJ whole genome shotgun (WGS) entry which is preliminary data.</text>
</comment>
<keyword evidence="2" id="KW-0813">Transport</keyword>
<dbReference type="PROSITE" id="PS50893">
    <property type="entry name" value="ABC_TRANSPORTER_2"/>
    <property type="match status" value="1"/>
</dbReference>
<evidence type="ECO:0000313" key="7">
    <source>
        <dbReference type="Proteomes" id="UP001501742"/>
    </source>
</evidence>
<accession>A0ABN1ZEH6</accession>
<dbReference type="InterPro" id="IPR003593">
    <property type="entry name" value="AAA+_ATPase"/>
</dbReference>
<evidence type="ECO:0000256" key="1">
    <source>
        <dbReference type="ARBA" id="ARBA00005417"/>
    </source>
</evidence>
<dbReference type="RefSeq" id="WP_204607923.1">
    <property type="nucleotide sequence ID" value="NZ_BAAAJX010000014.1"/>
</dbReference>
<reference evidence="6 7" key="1">
    <citation type="journal article" date="2019" name="Int. J. Syst. Evol. Microbiol.">
        <title>The Global Catalogue of Microorganisms (GCM) 10K type strain sequencing project: providing services to taxonomists for standard genome sequencing and annotation.</title>
        <authorList>
            <consortium name="The Broad Institute Genomics Platform"/>
            <consortium name="The Broad Institute Genome Sequencing Center for Infectious Disease"/>
            <person name="Wu L."/>
            <person name="Ma J."/>
        </authorList>
    </citation>
    <scope>NUCLEOTIDE SEQUENCE [LARGE SCALE GENOMIC DNA]</scope>
    <source>
        <strain evidence="6 7">JCM 12140</strain>
    </source>
</reference>
<keyword evidence="3" id="KW-0547">Nucleotide-binding</keyword>
<evidence type="ECO:0000313" key="6">
    <source>
        <dbReference type="EMBL" id="GAA1494118.1"/>
    </source>
</evidence>
<evidence type="ECO:0000256" key="3">
    <source>
        <dbReference type="ARBA" id="ARBA00022741"/>
    </source>
</evidence>
<evidence type="ECO:0000256" key="2">
    <source>
        <dbReference type="ARBA" id="ARBA00022448"/>
    </source>
</evidence>
<dbReference type="SMART" id="SM00382">
    <property type="entry name" value="AAA"/>
    <property type="match status" value="1"/>
</dbReference>
<organism evidence="6 7">
    <name type="scientific">Curtobacterium herbarum</name>
    <dbReference type="NCBI Taxonomy" id="150122"/>
    <lineage>
        <taxon>Bacteria</taxon>
        <taxon>Bacillati</taxon>
        <taxon>Actinomycetota</taxon>
        <taxon>Actinomycetes</taxon>
        <taxon>Micrococcales</taxon>
        <taxon>Microbacteriaceae</taxon>
        <taxon>Curtobacterium</taxon>
    </lineage>
</organism>
<protein>
    <submittedName>
        <fullName evidence="6">Zinc ABC transporter ATP-binding protein AztA</fullName>
    </submittedName>
</protein>
<keyword evidence="7" id="KW-1185">Reference proteome</keyword>
<gene>
    <name evidence="6" type="primary">aztA</name>
    <name evidence="6" type="ORF">GCM10009627_24640</name>
</gene>
<comment type="similarity">
    <text evidence="1">Belongs to the ABC transporter superfamily.</text>
</comment>
<dbReference type="Proteomes" id="UP001501742">
    <property type="component" value="Unassembled WGS sequence"/>
</dbReference>
<dbReference type="GO" id="GO:0005524">
    <property type="term" value="F:ATP binding"/>
    <property type="evidence" value="ECO:0007669"/>
    <property type="project" value="UniProtKB-KW"/>
</dbReference>
<dbReference type="Gene3D" id="3.40.50.300">
    <property type="entry name" value="P-loop containing nucleotide triphosphate hydrolases"/>
    <property type="match status" value="1"/>
</dbReference>
<dbReference type="PANTHER" id="PTHR42734:SF5">
    <property type="entry name" value="IRON TRANSPORT SYSTEM ATP-BINDING PROTEIN HI_0361-RELATED"/>
    <property type="match status" value="1"/>
</dbReference>
<evidence type="ECO:0000259" key="5">
    <source>
        <dbReference type="PROSITE" id="PS50893"/>
    </source>
</evidence>
<keyword evidence="4 6" id="KW-0067">ATP-binding</keyword>
<dbReference type="InterPro" id="IPR027417">
    <property type="entry name" value="P-loop_NTPase"/>
</dbReference>
<feature type="domain" description="ABC transporter" evidence="5">
    <location>
        <begin position="6"/>
        <end position="209"/>
    </location>
</feature>
<name>A0ABN1ZEH6_9MICO</name>
<dbReference type="Pfam" id="PF00005">
    <property type="entry name" value="ABC_tran"/>
    <property type="match status" value="1"/>
</dbReference>
<dbReference type="InterPro" id="IPR050153">
    <property type="entry name" value="Metal_Ion_Import_ABC"/>
</dbReference>
<dbReference type="InterPro" id="IPR003439">
    <property type="entry name" value="ABC_transporter-like_ATP-bd"/>
</dbReference>